<reference evidence="1 2" key="1">
    <citation type="submission" date="2018-11" db="EMBL/GenBank/DDBJ databases">
        <title>Neisseria weixii sp. nov. isolated from the rectal contents of plateau pika (Ochotona cruzoniae).</title>
        <authorList>
            <person name="Zhang G."/>
        </authorList>
    </citation>
    <scope>NUCLEOTIDE SEQUENCE [LARGE SCALE GENOMIC DNA]</scope>
    <source>
        <strain evidence="1 2">10009</strain>
    </source>
</reference>
<name>A0A3N4N5E7_9NEIS</name>
<comment type="caution">
    <text evidence="1">The sequence shown here is derived from an EMBL/GenBank/DDBJ whole genome shotgun (WGS) entry which is preliminary data.</text>
</comment>
<evidence type="ECO:0000313" key="1">
    <source>
        <dbReference type="EMBL" id="RPD89387.1"/>
    </source>
</evidence>
<organism evidence="1 2">
    <name type="scientific">Neisseria weixii</name>
    <dbReference type="NCBI Taxonomy" id="1853276"/>
    <lineage>
        <taxon>Bacteria</taxon>
        <taxon>Pseudomonadati</taxon>
        <taxon>Pseudomonadota</taxon>
        <taxon>Betaproteobacteria</taxon>
        <taxon>Neisseriales</taxon>
        <taxon>Neisseriaceae</taxon>
        <taxon>Neisseria</taxon>
    </lineage>
</organism>
<dbReference type="Proteomes" id="UP000272412">
    <property type="component" value="Unassembled WGS sequence"/>
</dbReference>
<sequence>MAHGGAVCGARGLLSPEDRLTDAAWVIEAVENVLNDYELAVVELKYTYGLKADGIVDLTAFIEQQNKGVNLLICDALLAHIFGNLKQEAIQDKYNLGRTTLWRQKKKINAIVNALLNSAWTKLEIEFEQRKIIEPDLLRGGRLTFCGYCLAFRARRHASPASWAMRGAFKICSGVKLSGCLMSLPSNTVCPSSWFFVNSKTQPS</sequence>
<dbReference type="EMBL" id="RPFL01000007">
    <property type="protein sequence ID" value="RPD89387.1"/>
    <property type="molecule type" value="Genomic_DNA"/>
</dbReference>
<dbReference type="AlphaFoldDB" id="A0A3N4N5E7"/>
<evidence type="ECO:0000313" key="2">
    <source>
        <dbReference type="Proteomes" id="UP000272412"/>
    </source>
</evidence>
<proteinExistence type="predicted"/>
<protein>
    <submittedName>
        <fullName evidence="1">Uncharacterized protein</fullName>
    </submittedName>
</protein>
<accession>A0A3N4N5E7</accession>
<keyword evidence="2" id="KW-1185">Reference proteome</keyword>
<gene>
    <name evidence="1" type="ORF">EGK74_03985</name>
</gene>